<feature type="region of interest" description="Disordered" evidence="1">
    <location>
        <begin position="146"/>
        <end position="170"/>
    </location>
</feature>
<gene>
    <name evidence="3" type="ORF">A7C99_5494</name>
</gene>
<keyword evidence="2" id="KW-0732">Signal</keyword>
<evidence type="ECO:0000313" key="3">
    <source>
        <dbReference type="EMBL" id="OAL63106.1"/>
    </source>
</evidence>
<comment type="caution">
    <text evidence="3">The sequence shown here is derived from an EMBL/GenBank/DDBJ whole genome shotgun (WGS) entry which is preliminary data.</text>
</comment>
<feature type="compositionally biased region" description="Gly residues" evidence="1">
    <location>
        <begin position="391"/>
        <end position="410"/>
    </location>
</feature>
<dbReference type="AlphaFoldDB" id="A0A178ETI3"/>
<dbReference type="PANTHER" id="PTHR37014:SF10">
    <property type="entry name" value="RICH PROTEIN MS8, PUTATIVE (AFU_ORTHOLOGUE AFUA_7G05650)-RELATED"/>
    <property type="match status" value="1"/>
</dbReference>
<evidence type="ECO:0000313" key="4">
    <source>
        <dbReference type="Proteomes" id="UP000243015"/>
    </source>
</evidence>
<protein>
    <recommendedName>
        <fullName evidence="5">Glycine zipper 2TM domain-containing protein</fullName>
    </recommendedName>
</protein>
<feature type="compositionally biased region" description="Low complexity" evidence="1">
    <location>
        <begin position="257"/>
        <end position="317"/>
    </location>
</feature>
<dbReference type="EMBL" id="LHPM01000018">
    <property type="protein sequence ID" value="OAL63106.1"/>
    <property type="molecule type" value="Genomic_DNA"/>
</dbReference>
<dbReference type="Proteomes" id="UP000243015">
    <property type="component" value="Unassembled WGS sequence"/>
</dbReference>
<feature type="signal peptide" evidence="2">
    <location>
        <begin position="1"/>
        <end position="18"/>
    </location>
</feature>
<evidence type="ECO:0008006" key="5">
    <source>
        <dbReference type="Google" id="ProtNLM"/>
    </source>
</evidence>
<feature type="region of interest" description="Disordered" evidence="1">
    <location>
        <begin position="381"/>
        <end position="410"/>
    </location>
</feature>
<name>A0A178ETI3_TRIRU</name>
<reference evidence="3 4" key="1">
    <citation type="submission" date="2016-05" db="EMBL/GenBank/DDBJ databases">
        <title>Genome sequencing of Trichophyton rubrum CMCC(F)T1i isolated from hair.</title>
        <authorList>
            <person name="Zhan P."/>
            <person name="Tao Y."/>
            <person name="Liu W."/>
        </authorList>
    </citation>
    <scope>NUCLEOTIDE SEQUENCE [LARGE SCALE GENOMIC DNA]</scope>
    <source>
        <strain evidence="4">CMCC(F)T1i</strain>
    </source>
</reference>
<dbReference type="PANTHER" id="PTHR37014">
    <property type="entry name" value="EXPRESSION LETHALITY PROTEIN HEL10, PUTATIVE (AFU_ORTHOLOGUE AFUA_1G06580)-RELATED"/>
    <property type="match status" value="1"/>
</dbReference>
<feature type="compositionally biased region" description="Basic and acidic residues" evidence="1">
    <location>
        <begin position="156"/>
        <end position="170"/>
    </location>
</feature>
<feature type="chain" id="PRO_5008085692" description="Glycine zipper 2TM domain-containing protein" evidence="2">
    <location>
        <begin position="19"/>
        <end position="410"/>
    </location>
</feature>
<feature type="compositionally biased region" description="Gly residues" evidence="1">
    <location>
        <begin position="331"/>
        <end position="342"/>
    </location>
</feature>
<evidence type="ECO:0000256" key="1">
    <source>
        <dbReference type="SAM" id="MobiDB-lite"/>
    </source>
</evidence>
<sequence>MVFVSLGVTLLSDSGIIALPTATEKAAHMVVENSVQGDGRTISFITTTLWRPFHNSTCISTRVREDSDREQRSENDWLKHDVPEELNSTTTIYLVTSYRLHETRSVHLIQSGNDLTIVCVHTKNKELGKAIFDILWLGHHGGTAHAKKPLAASRNGQERESHSELGLEQPRRSELGEALLVVSQLSRTRVGIRAANEIGPGRMITTVSRLYDNINLQQPHPYFQITTHPRNMSGYDYNQQQGYGQQSYGGQQGGYGQQQQGYGQQPQGYGQGQYGQDQYSNQGQQYQQGGYDQSGYNHQQQSYGQQGQDYNQGQQQHGYGGQPQYGQDQGAPGGAQEGERGIGGALAGAASGGFLGSKANHGILGAIGGAIAGHFAEEKLKKHGDGHHGSGHGGSNGGNPLGSMFGGGKH</sequence>
<feature type="compositionally biased region" description="Low complexity" evidence="1">
    <location>
        <begin position="234"/>
        <end position="249"/>
    </location>
</feature>
<feature type="region of interest" description="Disordered" evidence="1">
    <location>
        <begin position="224"/>
        <end position="342"/>
    </location>
</feature>
<organism evidence="3 4">
    <name type="scientific">Trichophyton rubrum</name>
    <name type="common">Athlete's foot fungus</name>
    <name type="synonym">Epidermophyton rubrum</name>
    <dbReference type="NCBI Taxonomy" id="5551"/>
    <lineage>
        <taxon>Eukaryota</taxon>
        <taxon>Fungi</taxon>
        <taxon>Dikarya</taxon>
        <taxon>Ascomycota</taxon>
        <taxon>Pezizomycotina</taxon>
        <taxon>Eurotiomycetes</taxon>
        <taxon>Eurotiomycetidae</taxon>
        <taxon>Onygenales</taxon>
        <taxon>Arthrodermataceae</taxon>
        <taxon>Trichophyton</taxon>
    </lineage>
</organism>
<evidence type="ECO:0000256" key="2">
    <source>
        <dbReference type="SAM" id="SignalP"/>
    </source>
</evidence>
<accession>A0A178ETI3</accession>
<proteinExistence type="predicted"/>